<dbReference type="AlphaFoldDB" id="A0A0C3AVZ3"/>
<name>A0A0C3AVZ3_9AGAM</name>
<sequence>MNTERSSPRGPHTNRSMNSSFVHYGDRSRSVLLSSRRKDPGYTVMASVHPRPEMARTSLHFADVFPLEHERVPAWVISQVKWQESDI</sequence>
<protein>
    <submittedName>
        <fullName evidence="2">Uncharacterized protein</fullName>
    </submittedName>
</protein>
<dbReference type="HOGENOM" id="CLU_2484644_0_0_1"/>
<gene>
    <name evidence="2" type="ORF">SCLCIDRAFT_1208518</name>
</gene>
<proteinExistence type="predicted"/>
<evidence type="ECO:0000313" key="2">
    <source>
        <dbReference type="EMBL" id="KIM69092.1"/>
    </source>
</evidence>
<feature type="region of interest" description="Disordered" evidence="1">
    <location>
        <begin position="1"/>
        <end position="23"/>
    </location>
</feature>
<reference evidence="3" key="2">
    <citation type="submission" date="2015-01" db="EMBL/GenBank/DDBJ databases">
        <title>Evolutionary Origins and Diversification of the Mycorrhizal Mutualists.</title>
        <authorList>
            <consortium name="DOE Joint Genome Institute"/>
            <consortium name="Mycorrhizal Genomics Consortium"/>
            <person name="Kohler A."/>
            <person name="Kuo A."/>
            <person name="Nagy L.G."/>
            <person name="Floudas D."/>
            <person name="Copeland A."/>
            <person name="Barry K.W."/>
            <person name="Cichocki N."/>
            <person name="Veneault-Fourrey C."/>
            <person name="LaButti K."/>
            <person name="Lindquist E.A."/>
            <person name="Lipzen A."/>
            <person name="Lundell T."/>
            <person name="Morin E."/>
            <person name="Murat C."/>
            <person name="Riley R."/>
            <person name="Ohm R."/>
            <person name="Sun H."/>
            <person name="Tunlid A."/>
            <person name="Henrissat B."/>
            <person name="Grigoriev I.V."/>
            <person name="Hibbett D.S."/>
            <person name="Martin F."/>
        </authorList>
    </citation>
    <scope>NUCLEOTIDE SEQUENCE [LARGE SCALE GENOMIC DNA]</scope>
    <source>
        <strain evidence="3">Foug A</strain>
    </source>
</reference>
<organism evidence="2 3">
    <name type="scientific">Scleroderma citrinum Foug A</name>
    <dbReference type="NCBI Taxonomy" id="1036808"/>
    <lineage>
        <taxon>Eukaryota</taxon>
        <taxon>Fungi</taxon>
        <taxon>Dikarya</taxon>
        <taxon>Basidiomycota</taxon>
        <taxon>Agaricomycotina</taxon>
        <taxon>Agaricomycetes</taxon>
        <taxon>Agaricomycetidae</taxon>
        <taxon>Boletales</taxon>
        <taxon>Sclerodermatineae</taxon>
        <taxon>Sclerodermataceae</taxon>
        <taxon>Scleroderma</taxon>
    </lineage>
</organism>
<dbReference type="InParanoid" id="A0A0C3AVZ3"/>
<evidence type="ECO:0000256" key="1">
    <source>
        <dbReference type="SAM" id="MobiDB-lite"/>
    </source>
</evidence>
<dbReference type="EMBL" id="KN822007">
    <property type="protein sequence ID" value="KIM69092.1"/>
    <property type="molecule type" value="Genomic_DNA"/>
</dbReference>
<reference evidence="2 3" key="1">
    <citation type="submission" date="2014-04" db="EMBL/GenBank/DDBJ databases">
        <authorList>
            <consortium name="DOE Joint Genome Institute"/>
            <person name="Kuo A."/>
            <person name="Kohler A."/>
            <person name="Nagy L.G."/>
            <person name="Floudas D."/>
            <person name="Copeland A."/>
            <person name="Barry K.W."/>
            <person name="Cichocki N."/>
            <person name="Veneault-Fourrey C."/>
            <person name="LaButti K."/>
            <person name="Lindquist E.A."/>
            <person name="Lipzen A."/>
            <person name="Lundell T."/>
            <person name="Morin E."/>
            <person name="Murat C."/>
            <person name="Sun H."/>
            <person name="Tunlid A."/>
            <person name="Henrissat B."/>
            <person name="Grigoriev I.V."/>
            <person name="Hibbett D.S."/>
            <person name="Martin F."/>
            <person name="Nordberg H.P."/>
            <person name="Cantor M.N."/>
            <person name="Hua S.X."/>
        </authorList>
    </citation>
    <scope>NUCLEOTIDE SEQUENCE [LARGE SCALE GENOMIC DNA]</scope>
    <source>
        <strain evidence="2 3">Foug A</strain>
    </source>
</reference>
<keyword evidence="3" id="KW-1185">Reference proteome</keyword>
<evidence type="ECO:0000313" key="3">
    <source>
        <dbReference type="Proteomes" id="UP000053989"/>
    </source>
</evidence>
<dbReference type="Proteomes" id="UP000053989">
    <property type="component" value="Unassembled WGS sequence"/>
</dbReference>
<accession>A0A0C3AVZ3</accession>